<evidence type="ECO:0000256" key="2">
    <source>
        <dbReference type="ARBA" id="ARBA00004496"/>
    </source>
</evidence>
<evidence type="ECO:0000256" key="13">
    <source>
        <dbReference type="SAM" id="MobiDB-lite"/>
    </source>
</evidence>
<keyword evidence="5" id="KW-0963">Cytoplasm</keyword>
<feature type="compositionally biased region" description="Polar residues" evidence="13">
    <location>
        <begin position="752"/>
        <end position="769"/>
    </location>
</feature>
<keyword evidence="6" id="KW-0597">Phosphoprotein</keyword>
<dbReference type="InterPro" id="IPR013083">
    <property type="entry name" value="Znf_RING/FYVE/PHD"/>
</dbReference>
<dbReference type="Pfam" id="PF23230">
    <property type="entry name" value="zf-C2H2_13"/>
    <property type="match status" value="1"/>
</dbReference>
<dbReference type="CDD" id="cd16615">
    <property type="entry name" value="RING-HC_ZNF598"/>
    <property type="match status" value="1"/>
</dbReference>
<comment type="catalytic activity">
    <reaction evidence="1">
        <text>S-ubiquitinyl-[E2 ubiquitin-conjugating enzyme]-L-cysteine + [acceptor protein]-L-lysine = [E2 ubiquitin-conjugating enzyme]-L-cysteine + N(6)-ubiquitinyl-[acceptor protein]-L-lysine.</text>
        <dbReference type="EC" id="2.3.2.27"/>
    </reaction>
</comment>
<feature type="compositionally biased region" description="Basic and acidic residues" evidence="13">
    <location>
        <begin position="309"/>
        <end position="322"/>
    </location>
</feature>
<feature type="region of interest" description="Disordered" evidence="13">
    <location>
        <begin position="750"/>
        <end position="769"/>
    </location>
</feature>
<evidence type="ECO:0000313" key="16">
    <source>
        <dbReference type="EMBL" id="CAH1396006.1"/>
    </source>
</evidence>
<feature type="compositionally biased region" description="Polar residues" evidence="13">
    <location>
        <begin position="421"/>
        <end position="438"/>
    </location>
</feature>
<dbReference type="GO" id="GO:0072344">
    <property type="term" value="P:rescue of stalled ribosome"/>
    <property type="evidence" value="ECO:0007669"/>
    <property type="project" value="InterPro"/>
</dbReference>
<sequence length="769" mass="85462">MATKQSEEAQENTCVVCFKGVDIYSIGQCDHPVCYECSTRMRVLCRQNECPICRQDMPKVIFTKVISPYNSLKNINGMIDKKFKIVFETEIEKNAYDVLLAHECPKCSKVFVSFVYLRDHVRRVHQLNYCDLCVDNLKIYSRERKCYTRAELSRHRKEGDPDNRSHRGHPLCEFCDTRYMDNDELYRHLRRDHLFCHFCDADGLHQYYSSYDFLRDHFRSEHYLCEEGDCFNEKFTAVFRSEIDLKAHKASTHGKELGKAGLKQARTLKLELTLTPRPRPLHTRPPRHREEVVDIPESAGAVGGASEEETAKKAPELKREEDFPALGSDSSSASLSLRVTSVKQPSLSIQVNHPRFTTRVTSQNNYNYHFPALDNASGGEAAATSVSWSACSGGGGRRPVDQKTNCNRPPPEDFPSLSAPPKSSTPRISTGVGTQSEPSEPEPHNHQLQQQQPFKTKKKKSKSGKGGGESKMTPAPSSSQSSVNGESKSKKNKKDVKSTPRIESSSLIDNNIENINNNHSKSENILRTVSIVPENVSPVEVKEKRNGGLPSGGDDFPSLSAPPGFPAMPPAAAAPRWEVKKPPKPPPGLGKPPPGLPPPGFSGLNGGFPPLIGGPAGEDTAVGGYITPSNFAKRNSSLVKLINTSLVGETLDEFKQISVAFRRGSLAAPEYYVHCREMLGPANFKELFPELLALLPDIAKQQELWKVYKVENKNMGTTSSKKKGNKLEACATCEQILRSSDLREHLAKHSGMANQHIPQEQSNPWSKVN</sequence>
<dbReference type="GO" id="GO:0008270">
    <property type="term" value="F:zinc ion binding"/>
    <property type="evidence" value="ECO:0007669"/>
    <property type="project" value="UniProtKB-KW"/>
</dbReference>
<dbReference type="SUPFAM" id="SSF57850">
    <property type="entry name" value="RING/U-box"/>
    <property type="match status" value="1"/>
</dbReference>
<feature type="region of interest" description="Disordered" evidence="13">
    <location>
        <begin position="538"/>
        <end position="613"/>
    </location>
</feature>
<evidence type="ECO:0000259" key="15">
    <source>
        <dbReference type="PROSITE" id="PS50157"/>
    </source>
</evidence>
<organism evidence="16 17">
    <name type="scientific">Nezara viridula</name>
    <name type="common">Southern green stink bug</name>
    <name type="synonym">Cimex viridulus</name>
    <dbReference type="NCBI Taxonomy" id="85310"/>
    <lineage>
        <taxon>Eukaryota</taxon>
        <taxon>Metazoa</taxon>
        <taxon>Ecdysozoa</taxon>
        <taxon>Arthropoda</taxon>
        <taxon>Hexapoda</taxon>
        <taxon>Insecta</taxon>
        <taxon>Pterygota</taxon>
        <taxon>Neoptera</taxon>
        <taxon>Paraneoptera</taxon>
        <taxon>Hemiptera</taxon>
        <taxon>Heteroptera</taxon>
        <taxon>Panheteroptera</taxon>
        <taxon>Pentatomomorpha</taxon>
        <taxon>Pentatomoidea</taxon>
        <taxon>Pentatomidae</taxon>
        <taxon>Pentatominae</taxon>
        <taxon>Nezara</taxon>
    </lineage>
</organism>
<dbReference type="OrthoDB" id="3838338at2759"/>
<feature type="domain" description="C2H2-type" evidence="15">
    <location>
        <begin position="102"/>
        <end position="125"/>
    </location>
</feature>
<protein>
    <recommendedName>
        <fullName evidence="4">RING-type E3 ubiquitin transferase</fullName>
        <ecNumber evidence="4">2.3.2.27</ecNumber>
    </recommendedName>
</protein>
<dbReference type="AlphaFoldDB" id="A0A9P0H610"/>
<dbReference type="SMART" id="SM00355">
    <property type="entry name" value="ZnF_C2H2"/>
    <property type="match status" value="5"/>
</dbReference>
<comment type="similarity">
    <text evidence="11">Belongs to the ZNF598/HEL2 family.</text>
</comment>
<feature type="compositionally biased region" description="Pro residues" evidence="13">
    <location>
        <begin position="584"/>
        <end position="600"/>
    </location>
</feature>
<gene>
    <name evidence="16" type="ORF">NEZAVI_LOCUS6159</name>
</gene>
<dbReference type="PROSITE" id="PS50089">
    <property type="entry name" value="ZF_RING_2"/>
    <property type="match status" value="1"/>
</dbReference>
<dbReference type="Gene3D" id="3.30.160.60">
    <property type="entry name" value="Classic Zinc Finger"/>
    <property type="match status" value="1"/>
</dbReference>
<evidence type="ECO:0000256" key="9">
    <source>
        <dbReference type="ARBA" id="ARBA00022771"/>
    </source>
</evidence>
<dbReference type="PANTHER" id="PTHR22938">
    <property type="entry name" value="ZINC FINGER PROTEIN 598"/>
    <property type="match status" value="1"/>
</dbReference>
<feature type="compositionally biased region" description="Low complexity" evidence="13">
    <location>
        <begin position="502"/>
        <end position="520"/>
    </location>
</feature>
<reference evidence="16" key="1">
    <citation type="submission" date="2022-01" db="EMBL/GenBank/DDBJ databases">
        <authorList>
            <person name="King R."/>
        </authorList>
    </citation>
    <scope>NUCLEOTIDE SEQUENCE</scope>
</reference>
<evidence type="ECO:0000256" key="1">
    <source>
        <dbReference type="ARBA" id="ARBA00000900"/>
    </source>
</evidence>
<evidence type="ECO:0000256" key="7">
    <source>
        <dbReference type="ARBA" id="ARBA00022679"/>
    </source>
</evidence>
<dbReference type="EC" id="2.3.2.27" evidence="4"/>
<evidence type="ECO:0000259" key="14">
    <source>
        <dbReference type="PROSITE" id="PS50089"/>
    </source>
</evidence>
<evidence type="ECO:0000256" key="6">
    <source>
        <dbReference type="ARBA" id="ARBA00022553"/>
    </source>
</evidence>
<dbReference type="Gene3D" id="3.30.40.10">
    <property type="entry name" value="Zinc/RING finger domain, C3HC4 (zinc finger)"/>
    <property type="match status" value="1"/>
</dbReference>
<dbReference type="Pfam" id="PF23202">
    <property type="entry name" value="PAH_ZNF598"/>
    <property type="match status" value="1"/>
</dbReference>
<dbReference type="GO" id="GO:0005737">
    <property type="term" value="C:cytoplasm"/>
    <property type="evidence" value="ECO:0007669"/>
    <property type="project" value="UniProtKB-SubCell"/>
</dbReference>
<dbReference type="InterPro" id="IPR013087">
    <property type="entry name" value="Znf_C2H2_type"/>
</dbReference>
<evidence type="ECO:0000313" key="17">
    <source>
        <dbReference type="Proteomes" id="UP001152798"/>
    </source>
</evidence>
<keyword evidence="9 12" id="KW-0863">Zinc-finger</keyword>
<dbReference type="PROSITE" id="PS00028">
    <property type="entry name" value="ZINC_FINGER_C2H2_1"/>
    <property type="match status" value="2"/>
</dbReference>
<evidence type="ECO:0000256" key="11">
    <source>
        <dbReference type="ARBA" id="ARBA00035113"/>
    </source>
</evidence>
<evidence type="ECO:0000256" key="5">
    <source>
        <dbReference type="ARBA" id="ARBA00022490"/>
    </source>
</evidence>
<dbReference type="InterPro" id="IPR057634">
    <property type="entry name" value="PAH_ZNF598/HEL2"/>
</dbReference>
<feature type="domain" description="RING-type" evidence="14">
    <location>
        <begin position="14"/>
        <end position="54"/>
    </location>
</feature>
<dbReference type="GO" id="GO:0043022">
    <property type="term" value="F:ribosome binding"/>
    <property type="evidence" value="ECO:0007669"/>
    <property type="project" value="TreeGrafter"/>
</dbReference>
<dbReference type="InterPro" id="IPR044288">
    <property type="entry name" value="ZNF598/HEL2"/>
</dbReference>
<proteinExistence type="inferred from homology"/>
<name>A0A9P0H610_NEZVI</name>
<keyword evidence="8" id="KW-0479">Metal-binding</keyword>
<dbReference type="Pfam" id="PF25447">
    <property type="entry name" value="RING_ZNF598"/>
    <property type="match status" value="1"/>
</dbReference>
<keyword evidence="10" id="KW-0862">Zinc</keyword>
<dbReference type="Proteomes" id="UP001152798">
    <property type="component" value="Chromosome 3"/>
</dbReference>
<dbReference type="EMBL" id="OV725079">
    <property type="protein sequence ID" value="CAH1396006.1"/>
    <property type="molecule type" value="Genomic_DNA"/>
</dbReference>
<evidence type="ECO:0000256" key="8">
    <source>
        <dbReference type="ARBA" id="ARBA00022723"/>
    </source>
</evidence>
<evidence type="ECO:0000256" key="3">
    <source>
        <dbReference type="ARBA" id="ARBA00004906"/>
    </source>
</evidence>
<dbReference type="GO" id="GO:0061630">
    <property type="term" value="F:ubiquitin protein ligase activity"/>
    <property type="evidence" value="ECO:0007669"/>
    <property type="project" value="UniProtKB-EC"/>
</dbReference>
<comment type="pathway">
    <text evidence="3">Protein modification; protein ubiquitination.</text>
</comment>
<evidence type="ECO:0000256" key="4">
    <source>
        <dbReference type="ARBA" id="ARBA00012483"/>
    </source>
</evidence>
<accession>A0A9P0H610</accession>
<dbReference type="GO" id="GO:0016567">
    <property type="term" value="P:protein ubiquitination"/>
    <property type="evidence" value="ECO:0007669"/>
    <property type="project" value="TreeGrafter"/>
</dbReference>
<comment type="subcellular location">
    <subcellularLocation>
        <location evidence="2">Cytoplasm</location>
    </subcellularLocation>
</comment>
<feature type="region of interest" description="Disordered" evidence="13">
    <location>
        <begin position="297"/>
        <end position="334"/>
    </location>
</feature>
<dbReference type="InterPro" id="IPR001841">
    <property type="entry name" value="Znf_RING"/>
</dbReference>
<evidence type="ECO:0000256" key="12">
    <source>
        <dbReference type="PROSITE-ProRule" id="PRU00042"/>
    </source>
</evidence>
<keyword evidence="7" id="KW-0808">Transferase</keyword>
<feature type="region of interest" description="Disordered" evidence="13">
    <location>
        <begin position="387"/>
        <end position="520"/>
    </location>
</feature>
<dbReference type="InterPro" id="IPR041888">
    <property type="entry name" value="RING-HC_ZNF598/HEL2"/>
</dbReference>
<keyword evidence="17" id="KW-1185">Reference proteome</keyword>
<dbReference type="InterPro" id="IPR056437">
    <property type="entry name" value="Znf-C2H2_ZNF598/HEL2"/>
</dbReference>
<evidence type="ECO:0000256" key="10">
    <source>
        <dbReference type="ARBA" id="ARBA00022833"/>
    </source>
</evidence>
<dbReference type="PANTHER" id="PTHR22938:SF0">
    <property type="entry name" value="E3 UBIQUITIN-PROTEIN LIGASE ZNF598"/>
    <property type="match status" value="1"/>
</dbReference>
<dbReference type="PROSITE" id="PS50157">
    <property type="entry name" value="ZINC_FINGER_C2H2_2"/>
    <property type="match status" value="1"/>
</dbReference>